<evidence type="ECO:0000313" key="2">
    <source>
        <dbReference type="EMBL" id="OQX91027.1"/>
    </source>
</evidence>
<dbReference type="EMBL" id="NATQ01000015">
    <property type="protein sequence ID" value="OQX91027.1"/>
    <property type="molecule type" value="Genomic_DNA"/>
</dbReference>
<keyword evidence="1" id="KW-0812">Transmembrane</keyword>
<name>A0A1W9S329_9BACT</name>
<dbReference type="AlphaFoldDB" id="A0A1W9S329"/>
<keyword evidence="1" id="KW-0472">Membrane</keyword>
<comment type="caution">
    <text evidence="2">The sequence shown here is derived from an EMBL/GenBank/DDBJ whole genome shotgun (WGS) entry which is preliminary data.</text>
</comment>
<sequence length="299" mass="34132">MINLYGICYEDKTKDIKLISKNKITIDILKKMYCINLSINKLSLNKCNTIAIFVFSIFLIPILYQSAHSSYIPIDVGSYWIYEITSQVGSFNATSKAVMAITGEKDVMGKKCAVLTTEIGSTWSYSKNIIRTFFYDDRTGNITINGFLQENGGKVLQYEEYERGIIQYKYPFRVGASWTISRAKNINPSSIMLLNTRTNDIDSDGFDDSVDMTVSAKVVGVDDIKVPAGYFSQCFKIVYSYIILIHCTIWGDIDMKVTDTIWFKPYIGMVKEEKVVDWPTPFDNMDQRMVYSLISYSVE</sequence>
<dbReference type="Gene3D" id="2.40.360.20">
    <property type="match status" value="1"/>
</dbReference>
<keyword evidence="1" id="KW-1133">Transmembrane helix</keyword>
<gene>
    <name evidence="2" type="ORF">B6D57_01250</name>
</gene>
<dbReference type="Proteomes" id="UP000192611">
    <property type="component" value="Unassembled WGS sequence"/>
</dbReference>
<feature type="transmembrane region" description="Helical" evidence="1">
    <location>
        <begin position="47"/>
        <end position="64"/>
    </location>
</feature>
<organism evidence="2 3">
    <name type="scientific">Candidatus Coatesbacteria bacterium 4484_99</name>
    <dbReference type="NCBI Taxonomy" id="1970774"/>
    <lineage>
        <taxon>Bacteria</taxon>
        <taxon>Candidatus Coatesiibacteriota</taxon>
    </lineage>
</organism>
<protein>
    <recommendedName>
        <fullName evidence="4">DUF3108 domain-containing protein</fullName>
    </recommendedName>
</protein>
<evidence type="ECO:0000256" key="1">
    <source>
        <dbReference type="SAM" id="Phobius"/>
    </source>
</evidence>
<reference evidence="3" key="1">
    <citation type="submission" date="2017-03" db="EMBL/GenBank/DDBJ databases">
        <title>Novel pathways for hydrocarbon cycling and metabolic interdependencies in hydrothermal sediment communities.</title>
        <authorList>
            <person name="Dombrowski N."/>
            <person name="Seitz K."/>
            <person name="Teske A."/>
            <person name="Baker B."/>
        </authorList>
    </citation>
    <scope>NUCLEOTIDE SEQUENCE [LARGE SCALE GENOMIC DNA]</scope>
</reference>
<evidence type="ECO:0008006" key="4">
    <source>
        <dbReference type="Google" id="ProtNLM"/>
    </source>
</evidence>
<evidence type="ECO:0000313" key="3">
    <source>
        <dbReference type="Proteomes" id="UP000192611"/>
    </source>
</evidence>
<proteinExistence type="predicted"/>
<accession>A0A1W9S329</accession>